<name>B1ZW26_OPITP</name>
<proteinExistence type="predicted"/>
<dbReference type="GO" id="GO:0016757">
    <property type="term" value="F:glycosyltransferase activity"/>
    <property type="evidence" value="ECO:0007669"/>
    <property type="project" value="InterPro"/>
</dbReference>
<dbReference type="eggNOG" id="COG0438">
    <property type="taxonomic scope" value="Bacteria"/>
</dbReference>
<sequence>MRILLAADPILPVPPTGYGGIERIVDALIRELRTRGHAVGLIAKRGSTCTCEFMSAWPGESVAGKADTLRNALALSRAVRDFDPDVIHSFARLAYLTAVLPSRRPKIMSYQRHTSPAQVRPALRLARRGTLTFTACSEYICIQGRSPSVAWHAIHNFADITRIDFAPQVPADAPLLFLSRVESIKGPDLAIAIARRAGRRLWVAGNRPASGPEAAFFRDQVEPHLGRNGIEWIGEVDDRRKNELLGQCAALLVPIQWDEPFGIVFAEALAAGTPVLSCARGALPEIVQPGVTGLFLTNVDDGAAAVRRIPELDRTVCRRDAEQRFSPGGCVERYLKLYAECVANCTVR</sequence>
<reference evidence="3 4" key="1">
    <citation type="journal article" date="2011" name="J. Bacteriol.">
        <title>Genome sequence of the verrucomicrobium Opitutus terrae PB90-1, an abundant inhabitant of rice paddy soil ecosystems.</title>
        <authorList>
            <person name="van Passel M.W."/>
            <person name="Kant R."/>
            <person name="Palva A."/>
            <person name="Copeland A."/>
            <person name="Lucas S."/>
            <person name="Lapidus A."/>
            <person name="Glavina del Rio T."/>
            <person name="Pitluck S."/>
            <person name="Goltsman E."/>
            <person name="Clum A."/>
            <person name="Sun H."/>
            <person name="Schmutz J."/>
            <person name="Larimer F.W."/>
            <person name="Land M.L."/>
            <person name="Hauser L."/>
            <person name="Kyrpides N."/>
            <person name="Mikhailova N."/>
            <person name="Richardson P.P."/>
            <person name="Janssen P.H."/>
            <person name="de Vos W.M."/>
            <person name="Smidt H."/>
        </authorList>
    </citation>
    <scope>NUCLEOTIDE SEQUENCE [LARGE SCALE GENOMIC DNA]</scope>
    <source>
        <strain evidence="4">DSM 11246 / JCM 15787 / PB90-1</strain>
    </source>
</reference>
<dbReference type="PANTHER" id="PTHR45947">
    <property type="entry name" value="SULFOQUINOVOSYL TRANSFERASE SQD2"/>
    <property type="match status" value="1"/>
</dbReference>
<dbReference type="STRING" id="452637.Oter_2759"/>
<organism evidence="3 4">
    <name type="scientific">Opitutus terrae (strain DSM 11246 / JCM 15787 / PB90-1)</name>
    <dbReference type="NCBI Taxonomy" id="452637"/>
    <lineage>
        <taxon>Bacteria</taxon>
        <taxon>Pseudomonadati</taxon>
        <taxon>Verrucomicrobiota</taxon>
        <taxon>Opitutia</taxon>
        <taxon>Opitutales</taxon>
        <taxon>Opitutaceae</taxon>
        <taxon>Opitutus</taxon>
    </lineage>
</organism>
<gene>
    <name evidence="3" type="ordered locus">Oter_2759</name>
</gene>
<dbReference type="Pfam" id="PF13439">
    <property type="entry name" value="Glyco_transf_4"/>
    <property type="match status" value="1"/>
</dbReference>
<dbReference type="Proteomes" id="UP000007013">
    <property type="component" value="Chromosome"/>
</dbReference>
<dbReference type="SUPFAM" id="SSF53756">
    <property type="entry name" value="UDP-Glycosyltransferase/glycogen phosphorylase"/>
    <property type="match status" value="1"/>
</dbReference>
<keyword evidence="3" id="KW-0808">Transferase</keyword>
<dbReference type="InterPro" id="IPR050194">
    <property type="entry name" value="Glycosyltransferase_grp1"/>
</dbReference>
<evidence type="ECO:0000313" key="3">
    <source>
        <dbReference type="EMBL" id="ACB76040.1"/>
    </source>
</evidence>
<accession>B1ZW26</accession>
<evidence type="ECO:0000313" key="4">
    <source>
        <dbReference type="Proteomes" id="UP000007013"/>
    </source>
</evidence>
<evidence type="ECO:0000259" key="2">
    <source>
        <dbReference type="Pfam" id="PF13439"/>
    </source>
</evidence>
<dbReference type="PANTHER" id="PTHR45947:SF3">
    <property type="entry name" value="SULFOQUINOVOSYL TRANSFERASE SQD2"/>
    <property type="match status" value="1"/>
</dbReference>
<dbReference type="InterPro" id="IPR028098">
    <property type="entry name" value="Glyco_trans_4-like_N"/>
</dbReference>
<dbReference type="AlphaFoldDB" id="B1ZW26"/>
<protein>
    <submittedName>
        <fullName evidence="3">Glycosyl transferase group 1</fullName>
    </submittedName>
</protein>
<dbReference type="KEGG" id="ote:Oter_2759"/>
<dbReference type="Gene3D" id="3.40.50.2000">
    <property type="entry name" value="Glycogen Phosphorylase B"/>
    <property type="match status" value="2"/>
</dbReference>
<dbReference type="Pfam" id="PF00534">
    <property type="entry name" value="Glycos_transf_1"/>
    <property type="match status" value="1"/>
</dbReference>
<feature type="domain" description="Glycosyl transferase family 1" evidence="1">
    <location>
        <begin position="175"/>
        <end position="308"/>
    </location>
</feature>
<dbReference type="InterPro" id="IPR001296">
    <property type="entry name" value="Glyco_trans_1"/>
</dbReference>
<evidence type="ECO:0000259" key="1">
    <source>
        <dbReference type="Pfam" id="PF00534"/>
    </source>
</evidence>
<dbReference type="OrthoDB" id="9795068at2"/>
<dbReference type="CAZy" id="GT4">
    <property type="family name" value="Glycosyltransferase Family 4"/>
</dbReference>
<dbReference type="HOGENOM" id="CLU_042257_1_0_0"/>
<feature type="domain" description="Glycosyltransferase subfamily 4-like N-terminal" evidence="2">
    <location>
        <begin position="18"/>
        <end position="146"/>
    </location>
</feature>
<keyword evidence="4" id="KW-1185">Reference proteome</keyword>
<dbReference type="EMBL" id="CP001032">
    <property type="protein sequence ID" value="ACB76040.1"/>
    <property type="molecule type" value="Genomic_DNA"/>
</dbReference>
<dbReference type="RefSeq" id="WP_012375575.1">
    <property type="nucleotide sequence ID" value="NC_010571.1"/>
</dbReference>